<organism evidence="1">
    <name type="scientific">Rhizophagus irregularis (strain DAOM 181602 / DAOM 197198 / MUCL 43194)</name>
    <name type="common">Arbuscular mycorrhizal fungus</name>
    <name type="synonym">Glomus intraradices</name>
    <dbReference type="NCBI Taxonomy" id="747089"/>
    <lineage>
        <taxon>Eukaryota</taxon>
        <taxon>Fungi</taxon>
        <taxon>Fungi incertae sedis</taxon>
        <taxon>Mucoromycota</taxon>
        <taxon>Glomeromycotina</taxon>
        <taxon>Glomeromycetes</taxon>
        <taxon>Glomerales</taxon>
        <taxon>Glomeraceae</taxon>
        <taxon>Rhizophagus</taxon>
    </lineage>
</organism>
<reference evidence="1" key="1">
    <citation type="submission" date="2013-07" db="EMBL/GenBank/DDBJ databases">
        <title>The genome of an arbuscular mycorrhizal fungus provides insights into the evolution of the oldest plant symbiosis.</title>
        <authorList>
            <consortium name="DOE Joint Genome Institute"/>
            <person name="Tisserant E."/>
            <person name="Malbreil M."/>
            <person name="Kuo A."/>
            <person name="Kohler A."/>
            <person name="Symeonidi A."/>
            <person name="Balestrini R."/>
            <person name="Charron P."/>
            <person name="Duensing N."/>
            <person name="Frei-dit-Frey N."/>
            <person name="Gianinazzi-Pearson V."/>
            <person name="Gilbert B."/>
            <person name="Handa Y."/>
            <person name="Hijri M."/>
            <person name="Kaul R."/>
            <person name="Kawaguchi M."/>
            <person name="Krajinski F."/>
            <person name="Lammers P."/>
            <person name="Lapierre D."/>
            <person name="Masclaux F.G."/>
            <person name="Murat C."/>
            <person name="Morin E."/>
            <person name="Ndikumana S."/>
            <person name="Pagni M."/>
            <person name="Petitpierre D."/>
            <person name="Requena N."/>
            <person name="Rosikiewicz P."/>
            <person name="Riley R."/>
            <person name="Saito K."/>
            <person name="San Clemente H."/>
            <person name="Shapiro H."/>
            <person name="van Tuinen D."/>
            <person name="Becard G."/>
            <person name="Bonfante P."/>
            <person name="Paszkowski U."/>
            <person name="Shachar-Hill Y."/>
            <person name="Young J.P."/>
            <person name="Sanders I.R."/>
            <person name="Henrissat B."/>
            <person name="Rensing S.A."/>
            <person name="Grigoriev I.V."/>
            <person name="Corradi N."/>
            <person name="Roux C."/>
            <person name="Martin F."/>
        </authorList>
    </citation>
    <scope>NUCLEOTIDE SEQUENCE</scope>
    <source>
        <strain evidence="1">DAOM 197198</strain>
    </source>
</reference>
<dbReference type="EMBL" id="KI298605">
    <property type="protein sequence ID" value="ERZ98626.1"/>
    <property type="molecule type" value="Genomic_DNA"/>
</dbReference>
<dbReference type="AlphaFoldDB" id="U9SU54"/>
<gene>
    <name evidence="1" type="ORF">GLOINDRAFT_10345</name>
</gene>
<dbReference type="VEuPathDB" id="FungiDB:RhiirFUN_026460"/>
<sequence length="186" mass="21981">MSTIRRELVYQATNRARSLLDYNIYKGLHNQYEFIKQTILTDSSLTEDEKTEAIRLTTKDYDRNKILFNEGIRRICENCNKECLATLYCEYCVQDYLKERFSNWTSGNNDIDNLIQNCQLETLSPNMIVEWIPYNNLKNIKYLTKGGFSKIYTADWINGPYEEWDSKKQQLERMKVPGIQNLVANT</sequence>
<name>U9SU54_RHIID</name>
<evidence type="ECO:0000313" key="1">
    <source>
        <dbReference type="EMBL" id="ERZ98626.1"/>
    </source>
</evidence>
<evidence type="ECO:0008006" key="2">
    <source>
        <dbReference type="Google" id="ProtNLM"/>
    </source>
</evidence>
<proteinExistence type="predicted"/>
<dbReference type="HOGENOM" id="CLU_000288_7_27_1"/>
<protein>
    <recommendedName>
        <fullName evidence="2">Protein kinase domain-containing protein</fullName>
    </recommendedName>
</protein>
<accession>U9SU54</accession>